<proteinExistence type="predicted"/>
<reference evidence="3 4" key="1">
    <citation type="submission" date="2018-10" db="EMBL/GenBank/DDBJ databases">
        <title>Genome assembly for a Yunnan-Guizhou Plateau 3E fish, Anabarilius grahami (Regan), and its evolutionary and genetic applications.</title>
        <authorList>
            <person name="Jiang W."/>
        </authorList>
    </citation>
    <scope>NUCLEOTIDE SEQUENCE [LARGE SCALE GENOMIC DNA]</scope>
    <source>
        <strain evidence="3">AG-KIZ</strain>
        <tissue evidence="3">Muscle</tissue>
    </source>
</reference>
<dbReference type="AlphaFoldDB" id="A0A3N0YA34"/>
<name>A0A3N0YA34_ANAGA</name>
<gene>
    <name evidence="3" type="ORF">DPX16_13975</name>
</gene>
<keyword evidence="2" id="KW-0732">Signal</keyword>
<dbReference type="Proteomes" id="UP000281406">
    <property type="component" value="Unassembled WGS sequence"/>
</dbReference>
<feature type="region of interest" description="Disordered" evidence="1">
    <location>
        <begin position="56"/>
        <end position="83"/>
    </location>
</feature>
<evidence type="ECO:0000313" key="4">
    <source>
        <dbReference type="Proteomes" id="UP000281406"/>
    </source>
</evidence>
<accession>A0A3N0YA34</accession>
<evidence type="ECO:0000256" key="1">
    <source>
        <dbReference type="SAM" id="MobiDB-lite"/>
    </source>
</evidence>
<evidence type="ECO:0000313" key="3">
    <source>
        <dbReference type="EMBL" id="ROL42568.1"/>
    </source>
</evidence>
<dbReference type="EMBL" id="RJVU01049572">
    <property type="protein sequence ID" value="ROL42568.1"/>
    <property type="molecule type" value="Genomic_DNA"/>
</dbReference>
<feature type="signal peptide" evidence="2">
    <location>
        <begin position="1"/>
        <end position="21"/>
    </location>
</feature>
<organism evidence="3 4">
    <name type="scientific">Anabarilius grahami</name>
    <name type="common">Kanglang fish</name>
    <name type="synonym">Barilius grahami</name>
    <dbReference type="NCBI Taxonomy" id="495550"/>
    <lineage>
        <taxon>Eukaryota</taxon>
        <taxon>Metazoa</taxon>
        <taxon>Chordata</taxon>
        <taxon>Craniata</taxon>
        <taxon>Vertebrata</taxon>
        <taxon>Euteleostomi</taxon>
        <taxon>Actinopterygii</taxon>
        <taxon>Neopterygii</taxon>
        <taxon>Teleostei</taxon>
        <taxon>Ostariophysi</taxon>
        <taxon>Cypriniformes</taxon>
        <taxon>Xenocyprididae</taxon>
        <taxon>Xenocypridinae</taxon>
        <taxon>Xenocypridinae incertae sedis</taxon>
        <taxon>Anabarilius</taxon>
    </lineage>
</organism>
<evidence type="ECO:0000256" key="2">
    <source>
        <dbReference type="SAM" id="SignalP"/>
    </source>
</evidence>
<sequence>MKLLPICTWLLCLLLFIVCLGSECGTPRRIVRSKRDLVRIREARSTFPGACATRLPRGKRSLPGIDRRSPRLSQAGENSPGRRRAVYFTGRGDQLRLKPNAEPTESVIPVESVYESCVHPMNPNSTQFCGNINENVL</sequence>
<dbReference type="OrthoDB" id="8875095at2759"/>
<protein>
    <submittedName>
        <fullName evidence="3">Uncharacterized protein</fullName>
    </submittedName>
</protein>
<keyword evidence="4" id="KW-1185">Reference proteome</keyword>
<feature type="chain" id="PRO_5018132160" evidence="2">
    <location>
        <begin position="22"/>
        <end position="137"/>
    </location>
</feature>
<comment type="caution">
    <text evidence="3">The sequence shown here is derived from an EMBL/GenBank/DDBJ whole genome shotgun (WGS) entry which is preliminary data.</text>
</comment>